<sequence>MKEKSLILITWLVSLTATLSSLYFSEVKNFIPCELCWYQRILMYPLVIILGLSLNERDRISKKYILMFSIPGACLSFYHYLIQKTSITSFCSLESECTGTYINWLGFVTIPFLAFIAFLLISFFTILQSITVKKAILKQSQPIRM</sequence>
<dbReference type="Gene3D" id="1.20.1550.10">
    <property type="entry name" value="DsbB-like"/>
    <property type="match status" value="1"/>
</dbReference>
<evidence type="ECO:0000256" key="5">
    <source>
        <dbReference type="ARBA" id="ARBA00022982"/>
    </source>
</evidence>
<dbReference type="Pfam" id="PF02600">
    <property type="entry name" value="DsbB"/>
    <property type="match status" value="1"/>
</dbReference>
<dbReference type="PIRSF" id="PIRSF036659">
    <property type="entry name" value="BdbC"/>
    <property type="match status" value="1"/>
</dbReference>
<evidence type="ECO:0000256" key="10">
    <source>
        <dbReference type="ARBA" id="ARBA00023186"/>
    </source>
</evidence>
<evidence type="ECO:0000256" key="7">
    <source>
        <dbReference type="ARBA" id="ARBA00023002"/>
    </source>
</evidence>
<protein>
    <recommendedName>
        <fullName evidence="12">Probable disulfide formation protein</fullName>
    </recommendedName>
    <alternativeName>
        <fullName evidence="12">Disulfide oxidoreductase</fullName>
    </alternativeName>
    <alternativeName>
        <fullName evidence="12">Thiol-disulfide oxidoreductase</fullName>
    </alternativeName>
</protein>
<accession>A0ABX7ARP8</accession>
<proteinExistence type="inferred from homology"/>
<keyword evidence="8 12" id="KW-0472">Membrane</keyword>
<name>A0ABX7ARP8_9BACI</name>
<comment type="subcellular location">
    <subcellularLocation>
        <location evidence="12">Cell membrane</location>
        <topology evidence="12">Multi-pass membrane protein</topology>
    </subcellularLocation>
    <subcellularLocation>
        <location evidence="1">Membrane</location>
        <topology evidence="1">Multi-pass membrane protein</topology>
    </subcellularLocation>
</comment>
<keyword evidence="12" id="KW-1003">Cell membrane</keyword>
<evidence type="ECO:0000256" key="8">
    <source>
        <dbReference type="ARBA" id="ARBA00023136"/>
    </source>
</evidence>
<feature type="transmembrane region" description="Helical" evidence="13">
    <location>
        <begin position="64"/>
        <end position="81"/>
    </location>
</feature>
<dbReference type="InterPro" id="IPR023380">
    <property type="entry name" value="DsbB-like_sf"/>
</dbReference>
<evidence type="ECO:0000256" key="12">
    <source>
        <dbReference type="HAMAP-Rule" id="MF_00287"/>
    </source>
</evidence>
<dbReference type="InterPro" id="IPR012187">
    <property type="entry name" value="Disulphide_bond_form_BdbC"/>
</dbReference>
<reference evidence="14 15" key="1">
    <citation type="submission" date="2020-01" db="EMBL/GenBank/DDBJ databases">
        <authorList>
            <person name="Liu G."/>
            <person name="Liu B."/>
        </authorList>
    </citation>
    <scope>NUCLEOTIDE SEQUENCE [LARGE SCALE GENOMIC DNA]</scope>
    <source>
        <strain evidence="14 15">FJAT-51161</strain>
    </source>
</reference>
<feature type="transmembrane region" description="Helical" evidence="13">
    <location>
        <begin position="37"/>
        <end position="55"/>
    </location>
</feature>
<keyword evidence="9 12" id="KW-1015">Disulfide bond</keyword>
<evidence type="ECO:0000256" key="11">
    <source>
        <dbReference type="ARBA" id="ARBA00023284"/>
    </source>
</evidence>
<keyword evidence="6 12" id="KW-1133">Transmembrane helix</keyword>
<evidence type="ECO:0000256" key="1">
    <source>
        <dbReference type="ARBA" id="ARBA00004141"/>
    </source>
</evidence>
<dbReference type="PANTHER" id="PTHR43469:SF1">
    <property type="entry name" value="SPBETA PROPHAGE-DERIVED DISULFIDE BOND FORMATION PROTEIN B"/>
    <property type="match status" value="1"/>
</dbReference>
<keyword evidence="3 12" id="KW-0813">Transport</keyword>
<comment type="function">
    <text evidence="12">Required for disulfide bond formation in some proteins.</text>
</comment>
<gene>
    <name evidence="12" type="primary">bdbC</name>
    <name evidence="14" type="ORF">FJQ98_24415</name>
</gene>
<evidence type="ECO:0000256" key="2">
    <source>
        <dbReference type="ARBA" id="ARBA00007602"/>
    </source>
</evidence>
<keyword evidence="15" id="KW-1185">Reference proteome</keyword>
<dbReference type="NCBIfam" id="NF002849">
    <property type="entry name" value="PRK03113.1"/>
    <property type="match status" value="1"/>
</dbReference>
<keyword evidence="10 12" id="KW-0143">Chaperone</keyword>
<evidence type="ECO:0000313" key="14">
    <source>
        <dbReference type="EMBL" id="QQP12202.1"/>
    </source>
</evidence>
<evidence type="ECO:0000256" key="6">
    <source>
        <dbReference type="ARBA" id="ARBA00022989"/>
    </source>
</evidence>
<feature type="transmembrane region" description="Helical" evidence="13">
    <location>
        <begin position="101"/>
        <end position="127"/>
    </location>
</feature>
<keyword evidence="11 12" id="KW-0676">Redox-active center</keyword>
<dbReference type="Proteomes" id="UP000596049">
    <property type="component" value="Chromosome"/>
</dbReference>
<evidence type="ECO:0000256" key="13">
    <source>
        <dbReference type="SAM" id="Phobius"/>
    </source>
</evidence>
<dbReference type="EMBL" id="CP067341">
    <property type="protein sequence ID" value="QQP12202.1"/>
    <property type="molecule type" value="Genomic_DNA"/>
</dbReference>
<dbReference type="SUPFAM" id="SSF158442">
    <property type="entry name" value="DsbB-like"/>
    <property type="match status" value="1"/>
</dbReference>
<evidence type="ECO:0000256" key="4">
    <source>
        <dbReference type="ARBA" id="ARBA00022692"/>
    </source>
</evidence>
<dbReference type="PANTHER" id="PTHR43469">
    <property type="entry name" value="DISULFIDE FORMATION PROTEIN-RELATED"/>
    <property type="match status" value="1"/>
</dbReference>
<comment type="similarity">
    <text evidence="2 12">Belongs to the DsbB family. BdbC subfamily.</text>
</comment>
<evidence type="ECO:0000313" key="15">
    <source>
        <dbReference type="Proteomes" id="UP000596049"/>
    </source>
</evidence>
<dbReference type="HAMAP" id="MF_00287">
    <property type="entry name" value="BdbC"/>
    <property type="match status" value="1"/>
</dbReference>
<dbReference type="InterPro" id="IPR003752">
    <property type="entry name" value="DiS_bond_form_DsbB/BdbC"/>
</dbReference>
<feature type="disulfide bond" description="Redox-active" evidence="12">
    <location>
        <begin position="91"/>
        <end position="97"/>
    </location>
</feature>
<dbReference type="RefSeq" id="WP_075807209.1">
    <property type="nucleotide sequence ID" value="NZ_CP067341.1"/>
</dbReference>
<feature type="disulfide bond" description="Redox-active" evidence="12">
    <location>
        <begin position="33"/>
        <end position="36"/>
    </location>
</feature>
<evidence type="ECO:0000256" key="3">
    <source>
        <dbReference type="ARBA" id="ARBA00022448"/>
    </source>
</evidence>
<keyword evidence="4 12" id="KW-0812">Transmembrane</keyword>
<organism evidence="14 15">
    <name type="scientific">Lysinibacillus agricola</name>
    <dbReference type="NCBI Taxonomy" id="2590012"/>
    <lineage>
        <taxon>Bacteria</taxon>
        <taxon>Bacillati</taxon>
        <taxon>Bacillota</taxon>
        <taxon>Bacilli</taxon>
        <taxon>Bacillales</taxon>
        <taxon>Bacillaceae</taxon>
        <taxon>Lysinibacillus</taxon>
    </lineage>
</organism>
<keyword evidence="7 12" id="KW-0560">Oxidoreductase</keyword>
<evidence type="ECO:0000256" key="9">
    <source>
        <dbReference type="ARBA" id="ARBA00023157"/>
    </source>
</evidence>
<keyword evidence="5 12" id="KW-0249">Electron transport</keyword>